<dbReference type="AlphaFoldDB" id="A0A3R5UF75"/>
<organism evidence="2 3">
    <name type="scientific">Clostridium manihotivorum</name>
    <dbReference type="NCBI Taxonomy" id="2320868"/>
    <lineage>
        <taxon>Bacteria</taxon>
        <taxon>Bacillati</taxon>
        <taxon>Bacillota</taxon>
        <taxon>Clostridia</taxon>
        <taxon>Eubacteriales</taxon>
        <taxon>Clostridiaceae</taxon>
        <taxon>Clostridium</taxon>
    </lineage>
</organism>
<keyword evidence="3" id="KW-1185">Reference proteome</keyword>
<protein>
    <submittedName>
        <fullName evidence="2">Uncharacterized protein</fullName>
    </submittedName>
</protein>
<dbReference type="Proteomes" id="UP000286268">
    <property type="component" value="Chromosome"/>
</dbReference>
<keyword evidence="1" id="KW-1133">Transmembrane helix</keyword>
<evidence type="ECO:0000313" key="2">
    <source>
        <dbReference type="EMBL" id="QAA32051.1"/>
    </source>
</evidence>
<accession>A0A3R5UF75</accession>
<dbReference type="KEGG" id="cmah:C1I91_10510"/>
<evidence type="ECO:0000313" key="3">
    <source>
        <dbReference type="Proteomes" id="UP000286268"/>
    </source>
</evidence>
<dbReference type="RefSeq" id="WP_128212841.1">
    <property type="nucleotide sequence ID" value="NZ_CP025746.1"/>
</dbReference>
<gene>
    <name evidence="2" type="ORF">C1I91_10510</name>
</gene>
<feature type="transmembrane region" description="Helical" evidence="1">
    <location>
        <begin position="12"/>
        <end position="32"/>
    </location>
</feature>
<sequence length="156" mass="17610">MMKKKGYVLTELLLYISIAMVIVVLAFNVLILSLKELKQGKRDEIAYDNMINLITYIDNAIREPISKSFNVTDTKLTISLNNTDHEDEILSFTSGELKFLRIGYIGSGASRTAVLKESKTLLSGVSSASFYKKNNLMYIYIKVGEEEIKKCLPLRS</sequence>
<reference evidence="2 3" key="1">
    <citation type="submission" date="2018-01" db="EMBL/GenBank/DDBJ databases">
        <title>Genome Sequencing and Assembly of Anaerobacter polyendosporus strain CT4.</title>
        <authorList>
            <person name="Tachaapaikoon C."/>
            <person name="Sutheeworapong S."/>
            <person name="Jenjaroenpun P."/>
            <person name="Wongsurawat T."/>
            <person name="Nookeaw I."/>
            <person name="Cheawchanlertfa P."/>
            <person name="Kosugi A."/>
            <person name="Cheevadhanarak S."/>
            <person name="Ratanakhanokchai K."/>
        </authorList>
    </citation>
    <scope>NUCLEOTIDE SEQUENCE [LARGE SCALE GENOMIC DNA]</scope>
    <source>
        <strain evidence="2 3">CT4</strain>
    </source>
</reference>
<keyword evidence="1" id="KW-0812">Transmembrane</keyword>
<evidence type="ECO:0000256" key="1">
    <source>
        <dbReference type="SAM" id="Phobius"/>
    </source>
</evidence>
<proteinExistence type="predicted"/>
<keyword evidence="1" id="KW-0472">Membrane</keyword>
<dbReference type="EMBL" id="CP025746">
    <property type="protein sequence ID" value="QAA32051.1"/>
    <property type="molecule type" value="Genomic_DNA"/>
</dbReference>
<name>A0A3R5UF75_9CLOT</name>